<feature type="compositionally biased region" description="Basic and acidic residues" evidence="1">
    <location>
        <begin position="28"/>
        <end position="52"/>
    </location>
</feature>
<dbReference type="EMBL" id="GGEC01090774">
    <property type="protein sequence ID" value="MBX71258.1"/>
    <property type="molecule type" value="Transcribed_RNA"/>
</dbReference>
<evidence type="ECO:0000313" key="2">
    <source>
        <dbReference type="EMBL" id="MBX71258.1"/>
    </source>
</evidence>
<protein>
    <submittedName>
        <fullName evidence="2">Uncharacterized protein</fullName>
    </submittedName>
</protein>
<dbReference type="PANTHER" id="PTHR34950:SF8">
    <property type="entry name" value="TPX2 C-TERMINAL DOMAIN-CONTAINING PROTEIN"/>
    <property type="match status" value="1"/>
</dbReference>
<dbReference type="AlphaFoldDB" id="A0A2P2QWB6"/>
<reference evidence="2" key="1">
    <citation type="submission" date="2018-02" db="EMBL/GenBank/DDBJ databases">
        <title>Rhizophora mucronata_Transcriptome.</title>
        <authorList>
            <person name="Meera S.P."/>
            <person name="Sreeshan A."/>
            <person name="Augustine A."/>
        </authorList>
    </citation>
    <scope>NUCLEOTIDE SEQUENCE</scope>
    <source>
        <tissue evidence="2">Leaf</tissue>
    </source>
</reference>
<accession>A0A2P2QWB6</accession>
<sequence length="84" mass="9107">MATLSAGLGGVTLAETYVMRKLHKEAMKKATKEEKRKTELGCNNGREDKKPSDSGGTGSGCFFWVFGKSRPAAKVSSLVYHEPN</sequence>
<evidence type="ECO:0000256" key="1">
    <source>
        <dbReference type="SAM" id="MobiDB-lite"/>
    </source>
</evidence>
<dbReference type="PANTHER" id="PTHR34950">
    <property type="entry name" value="OS04G0457400 PROTEIN"/>
    <property type="match status" value="1"/>
</dbReference>
<organism evidence="2">
    <name type="scientific">Rhizophora mucronata</name>
    <name type="common">Asiatic mangrove</name>
    <dbReference type="NCBI Taxonomy" id="61149"/>
    <lineage>
        <taxon>Eukaryota</taxon>
        <taxon>Viridiplantae</taxon>
        <taxon>Streptophyta</taxon>
        <taxon>Embryophyta</taxon>
        <taxon>Tracheophyta</taxon>
        <taxon>Spermatophyta</taxon>
        <taxon>Magnoliopsida</taxon>
        <taxon>eudicotyledons</taxon>
        <taxon>Gunneridae</taxon>
        <taxon>Pentapetalae</taxon>
        <taxon>rosids</taxon>
        <taxon>fabids</taxon>
        <taxon>Malpighiales</taxon>
        <taxon>Rhizophoraceae</taxon>
        <taxon>Rhizophora</taxon>
    </lineage>
</organism>
<proteinExistence type="predicted"/>
<name>A0A2P2QWB6_RHIMU</name>
<feature type="region of interest" description="Disordered" evidence="1">
    <location>
        <begin position="28"/>
        <end position="57"/>
    </location>
</feature>